<dbReference type="Proteomes" id="UP000244248">
    <property type="component" value="Unassembled WGS sequence"/>
</dbReference>
<protein>
    <submittedName>
        <fullName evidence="2">Uncharacterized protein</fullName>
    </submittedName>
</protein>
<dbReference type="AlphaFoldDB" id="A0A2T5MI89"/>
<keyword evidence="1" id="KW-0732">Signal</keyword>
<organism evidence="2 3">
    <name type="scientific">Stenotrophobium rhamnosiphilum</name>
    <dbReference type="NCBI Taxonomy" id="2029166"/>
    <lineage>
        <taxon>Bacteria</taxon>
        <taxon>Pseudomonadati</taxon>
        <taxon>Pseudomonadota</taxon>
        <taxon>Gammaproteobacteria</taxon>
        <taxon>Nevskiales</taxon>
        <taxon>Nevskiaceae</taxon>
        <taxon>Stenotrophobium</taxon>
    </lineage>
</organism>
<accession>A0A2T5MI89</accession>
<gene>
    <name evidence="2" type="ORF">CJD38_06520</name>
</gene>
<comment type="caution">
    <text evidence="2">The sequence shown here is derived from an EMBL/GenBank/DDBJ whole genome shotgun (WGS) entry which is preliminary data.</text>
</comment>
<feature type="chain" id="PRO_5015674704" evidence="1">
    <location>
        <begin position="20"/>
        <end position="155"/>
    </location>
</feature>
<reference evidence="2 3" key="1">
    <citation type="submission" date="2018-04" db="EMBL/GenBank/DDBJ databases">
        <title>Novel species isolated from glacier.</title>
        <authorList>
            <person name="Liu Q."/>
            <person name="Xin Y.-H."/>
        </authorList>
    </citation>
    <scope>NUCLEOTIDE SEQUENCE [LARGE SCALE GENOMIC DNA]</scope>
    <source>
        <strain evidence="2 3">GT1R17</strain>
    </source>
</reference>
<dbReference type="EMBL" id="QANS01000002">
    <property type="protein sequence ID" value="PTU32302.1"/>
    <property type="molecule type" value="Genomic_DNA"/>
</dbReference>
<evidence type="ECO:0000256" key="1">
    <source>
        <dbReference type="SAM" id="SignalP"/>
    </source>
</evidence>
<evidence type="ECO:0000313" key="3">
    <source>
        <dbReference type="Proteomes" id="UP000244248"/>
    </source>
</evidence>
<name>A0A2T5MI89_9GAMM</name>
<proteinExistence type="predicted"/>
<sequence length="155" mass="17242">MMKYTLTLLLMGSCAIAHAGPIHRCVDHQGQLTFQNNPCPNIEAKLAKFQPDERSATTWSRKQNRMDSHAEGQRVQKVLRANKAETSALDASNRRRCQSALREARMCGRFAGMFSCGERGFQREEPTAKNSVDLLLAVKGGGEANMQRCVEQASE</sequence>
<keyword evidence="3" id="KW-1185">Reference proteome</keyword>
<feature type="signal peptide" evidence="1">
    <location>
        <begin position="1"/>
        <end position="19"/>
    </location>
</feature>
<evidence type="ECO:0000313" key="2">
    <source>
        <dbReference type="EMBL" id="PTU32302.1"/>
    </source>
</evidence>